<accession>A0A1I4SYU9</accession>
<organism evidence="2 3">
    <name type="scientific">Rugamonas rubra</name>
    <dbReference type="NCBI Taxonomy" id="758825"/>
    <lineage>
        <taxon>Bacteria</taxon>
        <taxon>Pseudomonadati</taxon>
        <taxon>Pseudomonadota</taxon>
        <taxon>Betaproteobacteria</taxon>
        <taxon>Burkholderiales</taxon>
        <taxon>Oxalobacteraceae</taxon>
        <taxon>Telluria group</taxon>
        <taxon>Rugamonas</taxon>
    </lineage>
</organism>
<feature type="transmembrane region" description="Helical" evidence="1">
    <location>
        <begin position="107"/>
        <end position="124"/>
    </location>
</feature>
<sequence>MNRPLLAATLLATFTALLHTFVGTPEIEGPLLQSGLPSEVSLLLLACWHLVTAALVISALALGLALRPTAAWARATVRLVSYLWLSFGTVFVLVDLIYVGPAMLLRLPQWVLLLPVGALGLWGARVDRRKQIVAGAGAAFA</sequence>
<proteinExistence type="predicted"/>
<protein>
    <submittedName>
        <fullName evidence="2">Uncharacterized protein</fullName>
    </submittedName>
</protein>
<dbReference type="EMBL" id="FOTW01000028">
    <property type="protein sequence ID" value="SFM69595.1"/>
    <property type="molecule type" value="Genomic_DNA"/>
</dbReference>
<name>A0A1I4SYU9_9BURK</name>
<keyword evidence="1" id="KW-0472">Membrane</keyword>
<evidence type="ECO:0000313" key="2">
    <source>
        <dbReference type="EMBL" id="SFM69595.1"/>
    </source>
</evidence>
<keyword evidence="1" id="KW-0812">Transmembrane</keyword>
<feature type="transmembrane region" description="Helical" evidence="1">
    <location>
        <begin position="79"/>
        <end position="101"/>
    </location>
</feature>
<dbReference type="AlphaFoldDB" id="A0A1I4SYU9"/>
<keyword evidence="1" id="KW-1133">Transmembrane helix</keyword>
<feature type="transmembrane region" description="Helical" evidence="1">
    <location>
        <begin position="42"/>
        <end position="67"/>
    </location>
</feature>
<dbReference type="Proteomes" id="UP000199470">
    <property type="component" value="Unassembled WGS sequence"/>
</dbReference>
<evidence type="ECO:0000313" key="3">
    <source>
        <dbReference type="Proteomes" id="UP000199470"/>
    </source>
</evidence>
<evidence type="ECO:0000256" key="1">
    <source>
        <dbReference type="SAM" id="Phobius"/>
    </source>
</evidence>
<dbReference type="OrthoDB" id="9181559at2"/>
<keyword evidence="3" id="KW-1185">Reference proteome</keyword>
<dbReference type="RefSeq" id="WP_093390406.1">
    <property type="nucleotide sequence ID" value="NZ_FOTW01000028.1"/>
</dbReference>
<reference evidence="2 3" key="1">
    <citation type="submission" date="2016-10" db="EMBL/GenBank/DDBJ databases">
        <authorList>
            <person name="de Groot N.N."/>
        </authorList>
    </citation>
    <scope>NUCLEOTIDE SEQUENCE [LARGE SCALE GENOMIC DNA]</scope>
    <source>
        <strain evidence="2 3">ATCC 43154</strain>
    </source>
</reference>
<gene>
    <name evidence="2" type="ORF">SAMN02982985_04989</name>
</gene>